<proteinExistence type="predicted"/>
<sequence length="34" mass="4049">MISFSLLSFYAPQKRNLLLRLLKICYRSVIDRCS</sequence>
<keyword evidence="2" id="KW-1185">Reference proteome</keyword>
<evidence type="ECO:0000313" key="1">
    <source>
        <dbReference type="EMBL" id="RMX57450.1"/>
    </source>
</evidence>
<name>A0A3M6UUY0_POCDA</name>
<accession>A0A3M6UUY0</accession>
<reference evidence="1 2" key="1">
    <citation type="journal article" date="2018" name="Sci. Rep.">
        <title>Comparative analysis of the Pocillopora damicornis genome highlights role of immune system in coral evolution.</title>
        <authorList>
            <person name="Cunning R."/>
            <person name="Bay R.A."/>
            <person name="Gillette P."/>
            <person name="Baker A.C."/>
            <person name="Traylor-Knowles N."/>
        </authorList>
    </citation>
    <scope>NUCLEOTIDE SEQUENCE [LARGE SCALE GENOMIC DNA]</scope>
    <source>
        <strain evidence="1">RSMAS</strain>
        <tissue evidence="1">Whole animal</tissue>
    </source>
</reference>
<comment type="caution">
    <text evidence="1">The sequence shown here is derived from an EMBL/GenBank/DDBJ whole genome shotgun (WGS) entry which is preliminary data.</text>
</comment>
<gene>
    <name evidence="1" type="ORF">pdam_00006969</name>
</gene>
<dbReference type="EMBL" id="RCHS01000654">
    <property type="protein sequence ID" value="RMX57450.1"/>
    <property type="molecule type" value="Genomic_DNA"/>
</dbReference>
<dbReference type="Proteomes" id="UP000275408">
    <property type="component" value="Unassembled WGS sequence"/>
</dbReference>
<dbReference type="AlphaFoldDB" id="A0A3M6UUY0"/>
<evidence type="ECO:0000313" key="2">
    <source>
        <dbReference type="Proteomes" id="UP000275408"/>
    </source>
</evidence>
<protein>
    <submittedName>
        <fullName evidence="1">Uncharacterized protein</fullName>
    </submittedName>
</protein>
<organism evidence="1 2">
    <name type="scientific">Pocillopora damicornis</name>
    <name type="common">Cauliflower coral</name>
    <name type="synonym">Millepora damicornis</name>
    <dbReference type="NCBI Taxonomy" id="46731"/>
    <lineage>
        <taxon>Eukaryota</taxon>
        <taxon>Metazoa</taxon>
        <taxon>Cnidaria</taxon>
        <taxon>Anthozoa</taxon>
        <taxon>Hexacorallia</taxon>
        <taxon>Scleractinia</taxon>
        <taxon>Astrocoeniina</taxon>
        <taxon>Pocilloporidae</taxon>
        <taxon>Pocillopora</taxon>
    </lineage>
</organism>